<evidence type="ECO:0000313" key="2">
    <source>
        <dbReference type="Proteomes" id="UP000241229"/>
    </source>
</evidence>
<proteinExistence type="predicted"/>
<dbReference type="Proteomes" id="UP000241229">
    <property type="component" value="Unassembled WGS sequence"/>
</dbReference>
<keyword evidence="2" id="KW-1185">Reference proteome</keyword>
<name>A0A2P7S3B8_9HYPH</name>
<evidence type="ECO:0000313" key="1">
    <source>
        <dbReference type="EMBL" id="PSJ56956.1"/>
    </source>
</evidence>
<protein>
    <recommendedName>
        <fullName evidence="3">Lipoprotein</fullName>
    </recommendedName>
</protein>
<accession>A0A2P7S3B8</accession>
<organism evidence="1 2">
    <name type="scientific">Kumtagia ephedrae</name>
    <dbReference type="NCBI Taxonomy" id="2116701"/>
    <lineage>
        <taxon>Bacteria</taxon>
        <taxon>Pseudomonadati</taxon>
        <taxon>Pseudomonadota</taxon>
        <taxon>Alphaproteobacteria</taxon>
        <taxon>Hyphomicrobiales</taxon>
        <taxon>Phyllobacteriaceae</taxon>
        <taxon>Kumtagia</taxon>
    </lineage>
</organism>
<gene>
    <name evidence="1" type="ORF">C7I84_18945</name>
</gene>
<dbReference type="AlphaFoldDB" id="A0A2P7S3B8"/>
<comment type="caution">
    <text evidence="1">The sequence shown here is derived from an EMBL/GenBank/DDBJ whole genome shotgun (WGS) entry which is preliminary data.</text>
</comment>
<dbReference type="RefSeq" id="WP_106773783.1">
    <property type="nucleotide sequence ID" value="NZ_PXYK01000019.1"/>
</dbReference>
<dbReference type="PROSITE" id="PS51257">
    <property type="entry name" value="PROKAR_LIPOPROTEIN"/>
    <property type="match status" value="1"/>
</dbReference>
<reference evidence="1 2" key="1">
    <citation type="submission" date="2018-03" db="EMBL/GenBank/DDBJ databases">
        <title>The draft genome of Mesorhizobium sp. 6GN-30.</title>
        <authorList>
            <person name="Liu L."/>
            <person name="Li L."/>
            <person name="Wang T."/>
            <person name="Zhang X."/>
            <person name="Liang L."/>
        </authorList>
    </citation>
    <scope>NUCLEOTIDE SEQUENCE [LARGE SCALE GENOMIC DNA]</scope>
    <source>
        <strain evidence="1 2">6GN30</strain>
    </source>
</reference>
<evidence type="ECO:0008006" key="3">
    <source>
        <dbReference type="Google" id="ProtNLM"/>
    </source>
</evidence>
<dbReference type="OrthoDB" id="8163917at2"/>
<sequence length="81" mass="9250">MRWAGIVAVAGLAFLISGCMTAEERRAADEAQCRSYGFRGRTDAFAECLQRLDLFRRAENRRDLDTWDRPVVVYRPILATP</sequence>
<dbReference type="EMBL" id="PXYK01000019">
    <property type="protein sequence ID" value="PSJ56956.1"/>
    <property type="molecule type" value="Genomic_DNA"/>
</dbReference>